<keyword evidence="2" id="KW-1185">Reference proteome</keyword>
<reference evidence="1 2" key="1">
    <citation type="submission" date="2021-04" db="EMBL/GenBank/DDBJ databases">
        <title>The genome sequence of type strain Ideonella paludis KCTC 32238.</title>
        <authorList>
            <person name="Liu Y."/>
        </authorList>
    </citation>
    <scope>NUCLEOTIDE SEQUENCE [LARGE SCALE GENOMIC DNA]</scope>
    <source>
        <strain evidence="1 2">KCTC 32238</strain>
    </source>
</reference>
<dbReference type="Pfam" id="PF06296">
    <property type="entry name" value="RelE"/>
    <property type="match status" value="1"/>
</dbReference>
<sequence length="103" mass="11561">MLTVVETLLFQRQWPLYWTEEERGVFAAYIAEHPTAGDVVPESGGIRKVRWGRAGSGKSGGVRVIYFTRTEHGEVVLLTLYAKSKTDNLTGPKLKEIRRALEA</sequence>
<organism evidence="1 2">
    <name type="scientific">Ideonella paludis</name>
    <dbReference type="NCBI Taxonomy" id="1233411"/>
    <lineage>
        <taxon>Bacteria</taxon>
        <taxon>Pseudomonadati</taxon>
        <taxon>Pseudomonadota</taxon>
        <taxon>Betaproteobacteria</taxon>
        <taxon>Burkholderiales</taxon>
        <taxon>Sphaerotilaceae</taxon>
        <taxon>Ideonella</taxon>
    </lineage>
</organism>
<accession>A0ABS5E2X9</accession>
<dbReference type="PIRSF" id="PIRSF039032">
    <property type="entry name" value="HigB-2"/>
    <property type="match status" value="1"/>
</dbReference>
<dbReference type="InterPro" id="IPR009387">
    <property type="entry name" value="HigB-2"/>
</dbReference>
<proteinExistence type="predicted"/>
<name>A0ABS5E2X9_9BURK</name>
<protein>
    <submittedName>
        <fullName evidence="1">Type II toxin-antitoxin system RelE/ParE family toxin</fullName>
    </submittedName>
</protein>
<gene>
    <name evidence="1" type="ORF">KAK11_18750</name>
</gene>
<dbReference type="EMBL" id="JAGQDG010000008">
    <property type="protein sequence ID" value="MBQ0937371.1"/>
    <property type="molecule type" value="Genomic_DNA"/>
</dbReference>
<dbReference type="Proteomes" id="UP000672097">
    <property type="component" value="Unassembled WGS sequence"/>
</dbReference>
<comment type="caution">
    <text evidence="1">The sequence shown here is derived from an EMBL/GenBank/DDBJ whole genome shotgun (WGS) entry which is preliminary data.</text>
</comment>
<dbReference type="RefSeq" id="WP_210810904.1">
    <property type="nucleotide sequence ID" value="NZ_JAGQDG010000008.1"/>
</dbReference>
<evidence type="ECO:0000313" key="1">
    <source>
        <dbReference type="EMBL" id="MBQ0937371.1"/>
    </source>
</evidence>
<evidence type="ECO:0000313" key="2">
    <source>
        <dbReference type="Proteomes" id="UP000672097"/>
    </source>
</evidence>